<feature type="region of interest" description="Disordered" evidence="1">
    <location>
        <begin position="1"/>
        <end position="36"/>
    </location>
</feature>
<dbReference type="SUPFAM" id="SSF47459">
    <property type="entry name" value="HLH, helix-loop-helix DNA-binding domain"/>
    <property type="match status" value="1"/>
</dbReference>
<feature type="domain" description="BHLH" evidence="2">
    <location>
        <begin position="25"/>
        <end position="77"/>
    </location>
</feature>
<sequence length="170" mass="19372">MSSSDSNEQIDNVYTGKLTVSKRPKRKTSHSEIEKRRRQKINNALRQIQTLVPWLDDDCQYQKLEILEHAVNFIKILKNKKATSTPSQIDQFSAYNIPHLPYTPAPNYIVSNNPQPLGFSYPQSSPNISQDLASYKNCVYVPKKSLSQAPKNLPDNKSSENQMSLNFLTS</sequence>
<comment type="caution">
    <text evidence="3">The sequence shown here is derived from an EMBL/GenBank/DDBJ whole genome shotgun (WGS) entry which is preliminary data.</text>
</comment>
<organism evidence="3 4">
    <name type="scientific">Smittium megazygosporum</name>
    <dbReference type="NCBI Taxonomy" id="133381"/>
    <lineage>
        <taxon>Eukaryota</taxon>
        <taxon>Fungi</taxon>
        <taxon>Fungi incertae sedis</taxon>
        <taxon>Zoopagomycota</taxon>
        <taxon>Kickxellomycotina</taxon>
        <taxon>Harpellomycetes</taxon>
        <taxon>Harpellales</taxon>
        <taxon>Legeriomycetaceae</taxon>
        <taxon>Smittium</taxon>
    </lineage>
</organism>
<dbReference type="InterPro" id="IPR036638">
    <property type="entry name" value="HLH_DNA-bd_sf"/>
</dbReference>
<accession>A0A2T9ZA88</accession>
<dbReference type="Proteomes" id="UP000245609">
    <property type="component" value="Unassembled WGS sequence"/>
</dbReference>
<feature type="region of interest" description="Disordered" evidence="1">
    <location>
        <begin position="149"/>
        <end position="170"/>
    </location>
</feature>
<dbReference type="GO" id="GO:0046983">
    <property type="term" value="F:protein dimerization activity"/>
    <property type="evidence" value="ECO:0007669"/>
    <property type="project" value="InterPro"/>
</dbReference>
<evidence type="ECO:0000313" key="3">
    <source>
        <dbReference type="EMBL" id="PVV01480.1"/>
    </source>
</evidence>
<dbReference type="AlphaFoldDB" id="A0A2T9ZA88"/>
<evidence type="ECO:0000256" key="1">
    <source>
        <dbReference type="SAM" id="MobiDB-lite"/>
    </source>
</evidence>
<proteinExistence type="predicted"/>
<dbReference type="Gene3D" id="4.10.280.10">
    <property type="entry name" value="Helix-loop-helix DNA-binding domain"/>
    <property type="match status" value="1"/>
</dbReference>
<evidence type="ECO:0000313" key="4">
    <source>
        <dbReference type="Proteomes" id="UP000245609"/>
    </source>
</evidence>
<dbReference type="PROSITE" id="PS50888">
    <property type="entry name" value="BHLH"/>
    <property type="match status" value="1"/>
</dbReference>
<keyword evidence="4" id="KW-1185">Reference proteome</keyword>
<evidence type="ECO:0000259" key="2">
    <source>
        <dbReference type="PROSITE" id="PS50888"/>
    </source>
</evidence>
<dbReference type="InterPro" id="IPR011598">
    <property type="entry name" value="bHLH_dom"/>
</dbReference>
<name>A0A2T9ZA88_9FUNG</name>
<protein>
    <recommendedName>
        <fullName evidence="2">BHLH domain-containing protein</fullName>
    </recommendedName>
</protein>
<dbReference type="GO" id="GO:0003700">
    <property type="term" value="F:DNA-binding transcription factor activity"/>
    <property type="evidence" value="ECO:0007669"/>
    <property type="project" value="TreeGrafter"/>
</dbReference>
<gene>
    <name evidence="3" type="ORF">BB560_004100</name>
</gene>
<dbReference type="EMBL" id="MBFS01001039">
    <property type="protein sequence ID" value="PVV01480.1"/>
    <property type="molecule type" value="Genomic_DNA"/>
</dbReference>
<dbReference type="SMART" id="SM00353">
    <property type="entry name" value="HLH"/>
    <property type="match status" value="1"/>
</dbReference>
<dbReference type="OrthoDB" id="690068at2759"/>
<feature type="compositionally biased region" description="Polar residues" evidence="1">
    <location>
        <begin position="1"/>
        <end position="12"/>
    </location>
</feature>
<dbReference type="STRING" id="133381.A0A2T9ZA88"/>
<dbReference type="Pfam" id="PF00010">
    <property type="entry name" value="HLH"/>
    <property type="match status" value="1"/>
</dbReference>
<dbReference type="PANTHER" id="PTHR47787">
    <property type="entry name" value="CENTROMERE-BINDING PROTEIN 1"/>
    <property type="match status" value="1"/>
</dbReference>
<dbReference type="PANTHER" id="PTHR47787:SF1">
    <property type="entry name" value="CENTROMERE-BINDING PROTEIN 1"/>
    <property type="match status" value="1"/>
</dbReference>
<dbReference type="GO" id="GO:0005634">
    <property type="term" value="C:nucleus"/>
    <property type="evidence" value="ECO:0007669"/>
    <property type="project" value="TreeGrafter"/>
</dbReference>
<reference evidence="3 4" key="1">
    <citation type="journal article" date="2018" name="MBio">
        <title>Comparative Genomics Reveals the Core Gene Toolbox for the Fungus-Insect Symbiosis.</title>
        <authorList>
            <person name="Wang Y."/>
            <person name="Stata M."/>
            <person name="Wang W."/>
            <person name="Stajich J.E."/>
            <person name="White M.M."/>
            <person name="Moncalvo J.M."/>
        </authorList>
    </citation>
    <scope>NUCLEOTIDE SEQUENCE [LARGE SCALE GENOMIC DNA]</scope>
    <source>
        <strain evidence="3 4">SC-DP-2</strain>
    </source>
</reference>